<dbReference type="RefSeq" id="WP_015396292.1">
    <property type="nucleotide sequence ID" value="NC_020294.1"/>
</dbReference>
<keyword evidence="3" id="KW-1133">Transmembrane helix</keyword>
<dbReference type="PANTHER" id="PTHR35089">
    <property type="entry name" value="CHAPERONE PROTEIN SKP"/>
    <property type="match status" value="1"/>
</dbReference>
<dbReference type="PANTHER" id="PTHR35089:SF1">
    <property type="entry name" value="CHAPERONE PROTEIN SKP"/>
    <property type="match status" value="1"/>
</dbReference>
<dbReference type="eggNOG" id="COG2825">
    <property type="taxonomic scope" value="Bacteria"/>
</dbReference>
<dbReference type="InterPro" id="IPR005632">
    <property type="entry name" value="Chaperone_Skp"/>
</dbReference>
<dbReference type="Pfam" id="PF03938">
    <property type="entry name" value="OmpH"/>
    <property type="match status" value="1"/>
</dbReference>
<dbReference type="OrthoDB" id="5294628at2"/>
<keyword evidence="1" id="KW-0732">Signal</keyword>
<dbReference type="GO" id="GO:0050821">
    <property type="term" value="P:protein stabilization"/>
    <property type="evidence" value="ECO:0007669"/>
    <property type="project" value="TreeGrafter"/>
</dbReference>
<dbReference type="InterPro" id="IPR024930">
    <property type="entry name" value="Skp_dom_sf"/>
</dbReference>
<sequence length="176" mass="20762">MFYNLFYLKVAQIRFYFSCFFAIFLLFAPFNVYSNIKIGFVNTESILKDSNPGKNAQLKIELEFKKREEELRSLESELRLGINQLEKDSLVLSEKDKMNKQRDLSKIDIDLQRKRQAFQEDFNRRRNEEFSAVVLLANECIKRIAEQDNYDIIFEDAVAVSPRIDITEEIINILNG</sequence>
<dbReference type="Gene3D" id="3.30.910.20">
    <property type="entry name" value="Skp domain"/>
    <property type="match status" value="1"/>
</dbReference>
<keyword evidence="3" id="KW-0472">Membrane</keyword>
<dbReference type="STRING" id="1208919.CDSE_0577"/>
<dbReference type="HOGENOM" id="CLU_101388_1_0_4"/>
<dbReference type="KEGG" id="kde:CDSE_0577"/>
<gene>
    <name evidence="4" type="ORF">CDSE_0577</name>
</gene>
<proteinExistence type="inferred from homology"/>
<comment type="similarity">
    <text evidence="2">Belongs to the skp family.</text>
</comment>
<evidence type="ECO:0000256" key="1">
    <source>
        <dbReference type="ARBA" id="ARBA00022729"/>
    </source>
</evidence>
<dbReference type="GO" id="GO:0005829">
    <property type="term" value="C:cytosol"/>
    <property type="evidence" value="ECO:0007669"/>
    <property type="project" value="TreeGrafter"/>
</dbReference>
<dbReference type="AlphaFoldDB" id="M1LRW0"/>
<dbReference type="EMBL" id="CP003803">
    <property type="protein sequence ID" value="AGF46881.1"/>
    <property type="molecule type" value="Genomic_DNA"/>
</dbReference>
<dbReference type="PATRIC" id="fig|1208919.3.peg.319"/>
<keyword evidence="5" id="KW-1185">Reference proteome</keyword>
<organism evidence="4 5">
    <name type="scientific">Candidatus Kinetoplastidibacterium desouzai TCC079E</name>
    <dbReference type="NCBI Taxonomy" id="1208919"/>
    <lineage>
        <taxon>Bacteria</taxon>
        <taxon>Pseudomonadati</taxon>
        <taxon>Pseudomonadota</taxon>
        <taxon>Betaproteobacteria</taxon>
        <taxon>Candidatus Kinetoplastidibacterium</taxon>
    </lineage>
</organism>
<dbReference type="PIRSF" id="PIRSF002094">
    <property type="entry name" value="OMP26_Skp"/>
    <property type="match status" value="1"/>
</dbReference>
<evidence type="ECO:0000313" key="5">
    <source>
        <dbReference type="Proteomes" id="UP000011547"/>
    </source>
</evidence>
<name>M1LRW0_9PROT</name>
<dbReference type="Proteomes" id="UP000011547">
    <property type="component" value="Chromosome"/>
</dbReference>
<evidence type="ECO:0000256" key="2">
    <source>
        <dbReference type="PIRNR" id="PIRNR002094"/>
    </source>
</evidence>
<protein>
    <submittedName>
        <fullName evidence="4">Outer membrane protein</fullName>
    </submittedName>
</protein>
<dbReference type="SMART" id="SM00935">
    <property type="entry name" value="OmpH"/>
    <property type="match status" value="1"/>
</dbReference>
<dbReference type="SUPFAM" id="SSF111384">
    <property type="entry name" value="OmpH-like"/>
    <property type="match status" value="1"/>
</dbReference>
<dbReference type="GO" id="GO:0051082">
    <property type="term" value="F:unfolded protein binding"/>
    <property type="evidence" value="ECO:0007669"/>
    <property type="project" value="InterPro"/>
</dbReference>
<reference evidence="4 5" key="1">
    <citation type="journal article" date="2013" name="Genome Biol. Evol.">
        <title>Genome evolution and phylogenomic analysis of candidatus kinetoplastibacterium, the betaproteobacterial endosymbionts of strigomonas and angomonas.</title>
        <authorList>
            <person name="Alves J.M."/>
            <person name="Serrano M.G."/>
            <person name="Maia da Silva F."/>
            <person name="Voegtly L.J."/>
            <person name="Matveyev A.V."/>
            <person name="Teixeira M.M."/>
            <person name="Camargo E.P."/>
            <person name="Buck G.A."/>
        </authorList>
    </citation>
    <scope>NUCLEOTIDE SEQUENCE [LARGE SCALE GENOMIC DNA]</scope>
    <source>
        <strain evidence="4 5">TCC079E</strain>
    </source>
</reference>
<accession>M1LRW0</accession>
<evidence type="ECO:0000313" key="4">
    <source>
        <dbReference type="EMBL" id="AGF46881.1"/>
    </source>
</evidence>
<feature type="transmembrane region" description="Helical" evidence="3">
    <location>
        <begin position="15"/>
        <end position="33"/>
    </location>
</feature>
<keyword evidence="3" id="KW-0812">Transmembrane</keyword>
<evidence type="ECO:0000256" key="3">
    <source>
        <dbReference type="SAM" id="Phobius"/>
    </source>
</evidence>